<evidence type="ECO:0000313" key="3">
    <source>
        <dbReference type="Proteomes" id="UP000182740"/>
    </source>
</evidence>
<organism evidence="2 3">
    <name type="scientific">Amycolatopsis australiensis</name>
    <dbReference type="NCBI Taxonomy" id="546364"/>
    <lineage>
        <taxon>Bacteria</taxon>
        <taxon>Bacillati</taxon>
        <taxon>Actinomycetota</taxon>
        <taxon>Actinomycetes</taxon>
        <taxon>Pseudonocardiales</taxon>
        <taxon>Pseudonocardiaceae</taxon>
        <taxon>Amycolatopsis</taxon>
    </lineage>
</organism>
<dbReference type="InterPro" id="IPR013222">
    <property type="entry name" value="Glyco_hyd_98_carb-bd"/>
</dbReference>
<feature type="domain" description="Glycosyl hydrolase family 98 putative carbohydrate-binding module" evidence="1">
    <location>
        <begin position="2"/>
        <end position="57"/>
    </location>
</feature>
<keyword evidence="3" id="KW-1185">Reference proteome</keyword>
<reference evidence="3" key="1">
    <citation type="submission" date="2016-11" db="EMBL/GenBank/DDBJ databases">
        <authorList>
            <person name="Varghese N."/>
            <person name="Submissions S."/>
        </authorList>
    </citation>
    <scope>NUCLEOTIDE SEQUENCE [LARGE SCALE GENOMIC DNA]</scope>
    <source>
        <strain evidence="3">DSM 44671</strain>
    </source>
</reference>
<dbReference type="Gene3D" id="2.60.120.1060">
    <property type="entry name" value="NPCBM/NEW2 domain"/>
    <property type="match status" value="1"/>
</dbReference>
<gene>
    <name evidence="2" type="ORF">SAMN04489730_2693</name>
</gene>
<protein>
    <submittedName>
        <fullName evidence="2">NPCBM/NEW2 domain-containing protein</fullName>
    </submittedName>
</protein>
<dbReference type="STRING" id="546364.SAMN04489730_2693"/>
<dbReference type="InterPro" id="IPR038637">
    <property type="entry name" value="NPCBM_sf"/>
</dbReference>
<accession>A0A1K1R5G1</accession>
<dbReference type="AlphaFoldDB" id="A0A1K1R5G1"/>
<dbReference type="Pfam" id="PF08305">
    <property type="entry name" value="NPCBM"/>
    <property type="match status" value="1"/>
</dbReference>
<dbReference type="Proteomes" id="UP000182740">
    <property type="component" value="Unassembled WGS sequence"/>
</dbReference>
<evidence type="ECO:0000259" key="1">
    <source>
        <dbReference type="Pfam" id="PF08305"/>
    </source>
</evidence>
<dbReference type="SUPFAM" id="SSF49785">
    <property type="entry name" value="Galactose-binding domain-like"/>
    <property type="match status" value="1"/>
</dbReference>
<sequence length="58" mass="5806">MLGDGKELAGTGVMTAGLLARQLTADLGGVRVLDLVVTDGGDGTDSDRADRANATITC</sequence>
<dbReference type="InterPro" id="IPR008979">
    <property type="entry name" value="Galactose-bd-like_sf"/>
</dbReference>
<dbReference type="EMBL" id="FPJG01000006">
    <property type="protein sequence ID" value="SFW67156.1"/>
    <property type="molecule type" value="Genomic_DNA"/>
</dbReference>
<evidence type="ECO:0000313" key="2">
    <source>
        <dbReference type="EMBL" id="SFW67156.1"/>
    </source>
</evidence>
<proteinExistence type="predicted"/>
<name>A0A1K1R5G1_9PSEU</name>